<feature type="site" description="Essential for catalytic activity" evidence="19">
    <location>
        <position position="196"/>
    </location>
</feature>
<dbReference type="InterPro" id="IPR036144">
    <property type="entry name" value="RibA-like_sf"/>
</dbReference>
<dbReference type="STRING" id="478801.Ksed_01570"/>
<dbReference type="KEGG" id="kse:Ksed_01570"/>
<dbReference type="CDD" id="cd00641">
    <property type="entry name" value="GTP_cyclohydro2"/>
    <property type="match status" value="1"/>
</dbReference>
<dbReference type="GO" id="GO:0008686">
    <property type="term" value="F:3,4-dihydroxy-2-butanone-4-phosphate synthase activity"/>
    <property type="evidence" value="ECO:0007669"/>
    <property type="project" value="UniProtKB-UniRule"/>
</dbReference>
<comment type="similarity">
    <text evidence="5">In the N-terminal section; belongs to the DHBP synthase family.</text>
</comment>
<evidence type="ECO:0000256" key="3">
    <source>
        <dbReference type="ARBA" id="ARBA00004853"/>
    </source>
</evidence>
<dbReference type="EC" id="4.1.99.12" evidence="19"/>
<dbReference type="SUPFAM" id="SSF142695">
    <property type="entry name" value="RibA-like"/>
    <property type="match status" value="1"/>
</dbReference>
<dbReference type="HAMAP" id="MF_00179">
    <property type="entry name" value="RibA"/>
    <property type="match status" value="1"/>
</dbReference>
<dbReference type="PANTHER" id="PTHR21327">
    <property type="entry name" value="GTP CYCLOHYDROLASE II-RELATED"/>
    <property type="match status" value="1"/>
</dbReference>
<feature type="active site" description="Proton acceptor" evidence="18">
    <location>
        <position position="376"/>
    </location>
</feature>
<comment type="pathway">
    <text evidence="4 19">Cofactor biosynthesis; riboflavin biosynthesis; 2-hydroxy-3-oxobutyl phosphate from D-ribulose 5-phosphate: step 1/1.</text>
</comment>
<feature type="binding site" evidence="18">
    <location>
        <position position="317"/>
    </location>
    <ligand>
        <name>Zn(2+)</name>
        <dbReference type="ChEBI" id="CHEBI:29105"/>
        <note>catalytic</note>
    </ligand>
</feature>
<dbReference type="AlphaFoldDB" id="C7NJ20"/>
<dbReference type="GO" id="GO:0005829">
    <property type="term" value="C:cytosol"/>
    <property type="evidence" value="ECO:0007669"/>
    <property type="project" value="TreeGrafter"/>
</dbReference>
<dbReference type="GO" id="GO:0009231">
    <property type="term" value="P:riboflavin biosynthetic process"/>
    <property type="evidence" value="ECO:0007669"/>
    <property type="project" value="UniProtKB-UniRule"/>
</dbReference>
<keyword evidence="7 19" id="KW-0686">Riboflavin biosynthesis</keyword>
<keyword evidence="8 19" id="KW-0479">Metal-binding</keyword>
<proteinExistence type="inferred from homology"/>
<dbReference type="Pfam" id="PF00926">
    <property type="entry name" value="DHBP_synthase"/>
    <property type="match status" value="1"/>
</dbReference>
<keyword evidence="10 18" id="KW-0378">Hydrolase</keyword>
<dbReference type="PANTHER" id="PTHR21327:SF18">
    <property type="entry name" value="3,4-DIHYDROXY-2-BUTANONE 4-PHOSPHATE SYNTHASE"/>
    <property type="match status" value="1"/>
</dbReference>
<dbReference type="Proteomes" id="UP000006666">
    <property type="component" value="Chromosome"/>
</dbReference>
<comment type="cofactor">
    <cofactor evidence="18">
        <name>Zn(2+)</name>
        <dbReference type="ChEBI" id="CHEBI:29105"/>
    </cofactor>
    <text evidence="18">Binds 1 zinc ion per subunit.</text>
</comment>
<dbReference type="GO" id="GO:0008270">
    <property type="term" value="F:zinc ion binding"/>
    <property type="evidence" value="ECO:0007669"/>
    <property type="project" value="UniProtKB-UniRule"/>
</dbReference>
<keyword evidence="9 18" id="KW-0547">Nucleotide-binding</keyword>
<feature type="binding site" evidence="19">
    <location>
        <position position="175"/>
    </location>
    <ligand>
        <name>Mg(2+)</name>
        <dbReference type="ChEBI" id="CHEBI:18420"/>
        <label>2</label>
    </ligand>
</feature>
<dbReference type="GO" id="GO:0000287">
    <property type="term" value="F:magnesium ion binding"/>
    <property type="evidence" value="ECO:0007669"/>
    <property type="project" value="UniProtKB-UniRule"/>
</dbReference>
<keyword evidence="14 19" id="KW-0464">Manganese</keyword>
<dbReference type="SUPFAM" id="SSF55821">
    <property type="entry name" value="YrdC/RibB"/>
    <property type="match status" value="1"/>
</dbReference>
<evidence type="ECO:0000256" key="10">
    <source>
        <dbReference type="ARBA" id="ARBA00022801"/>
    </source>
</evidence>
<evidence type="ECO:0000256" key="2">
    <source>
        <dbReference type="ARBA" id="ARBA00002284"/>
    </source>
</evidence>
<dbReference type="eggNOG" id="COG0807">
    <property type="taxonomic scope" value="Bacteria"/>
</dbReference>
<dbReference type="UniPathway" id="UPA00275">
    <property type="reaction ID" value="UER00399"/>
</dbReference>
<feature type="binding site" evidence="18">
    <location>
        <position position="364"/>
    </location>
    <ligand>
        <name>GTP</name>
        <dbReference type="ChEBI" id="CHEBI:37565"/>
    </ligand>
</feature>
<keyword evidence="15 19" id="KW-0456">Lyase</keyword>
<dbReference type="InterPro" id="IPR032677">
    <property type="entry name" value="GTP_cyclohydro_II"/>
</dbReference>
<evidence type="ECO:0000256" key="17">
    <source>
        <dbReference type="ARBA" id="ARBA00060730"/>
    </source>
</evidence>
<comment type="function">
    <text evidence="2 19">Catalyzes the conversion of D-ribulose 5-phosphate to formate and 3,4-dihydroxy-2-butanone 4-phosphate.</text>
</comment>
<dbReference type="InterPro" id="IPR017945">
    <property type="entry name" value="DHBP_synth_RibB-like_a/b_dom"/>
</dbReference>
<accession>C7NJ20</accession>
<evidence type="ECO:0000313" key="23">
    <source>
        <dbReference type="Proteomes" id="UP000006666"/>
    </source>
</evidence>
<evidence type="ECO:0000256" key="19">
    <source>
        <dbReference type="HAMAP-Rule" id="MF_00180"/>
    </source>
</evidence>
<evidence type="ECO:0000256" key="18">
    <source>
        <dbReference type="HAMAP-Rule" id="MF_00179"/>
    </source>
</evidence>
<dbReference type="FunFam" id="3.90.870.10:FF:000002">
    <property type="entry name" value="3,4-dihydroxy-2-butanone 4-phosphate synthase"/>
    <property type="match status" value="1"/>
</dbReference>
<evidence type="ECO:0000256" key="15">
    <source>
        <dbReference type="ARBA" id="ARBA00023239"/>
    </source>
</evidence>
<feature type="binding site" evidence="18">
    <location>
        <begin position="342"/>
        <end position="344"/>
    </location>
    <ligand>
        <name>GTP</name>
        <dbReference type="ChEBI" id="CHEBI:37565"/>
    </ligand>
</feature>
<dbReference type="Pfam" id="PF00925">
    <property type="entry name" value="GTP_cyclohydro2"/>
    <property type="match status" value="1"/>
</dbReference>
<feature type="binding site" evidence="19">
    <location>
        <position position="64"/>
    </location>
    <ligand>
        <name>D-ribulose 5-phosphate</name>
        <dbReference type="ChEBI" id="CHEBI:58121"/>
    </ligand>
</feature>
<evidence type="ECO:0000256" key="5">
    <source>
        <dbReference type="ARBA" id="ARBA00005520"/>
    </source>
</evidence>
<comment type="pathway">
    <text evidence="3 18">Cofactor biosynthesis; riboflavin biosynthesis; 5-amino-6-(D-ribitylamino)uracil from GTP: step 1/4.</text>
</comment>
<keyword evidence="13 18" id="KW-0342">GTP-binding</keyword>
<comment type="similarity">
    <text evidence="18">Belongs to the GTP cyclohydrolase II family.</text>
</comment>
<dbReference type="NCBIfam" id="NF001591">
    <property type="entry name" value="PRK00393.1"/>
    <property type="match status" value="1"/>
</dbReference>
<gene>
    <name evidence="19" type="primary">ribB</name>
    <name evidence="18" type="synonym">ribA</name>
    <name evidence="22" type="ordered locus">Ksed_01570</name>
</gene>
<feature type="binding site" evidence="18">
    <location>
        <position position="304"/>
    </location>
    <ligand>
        <name>Zn(2+)</name>
        <dbReference type="ChEBI" id="CHEBI:29105"/>
        <note>catalytic</note>
    </ligand>
</feature>
<evidence type="ECO:0000256" key="7">
    <source>
        <dbReference type="ARBA" id="ARBA00022619"/>
    </source>
</evidence>
<evidence type="ECO:0000259" key="21">
    <source>
        <dbReference type="Pfam" id="PF00925"/>
    </source>
</evidence>
<feature type="binding site" evidence="18">
    <location>
        <position position="320"/>
    </location>
    <ligand>
        <name>GTP</name>
        <dbReference type="ChEBI" id="CHEBI:37565"/>
    </ligand>
</feature>
<keyword evidence="11 18" id="KW-0862">Zinc</keyword>
<feature type="site" description="Essential for catalytic activity" evidence="19">
    <location>
        <position position="158"/>
    </location>
</feature>
<dbReference type="HAMAP" id="MF_00180">
    <property type="entry name" value="RibB"/>
    <property type="match status" value="1"/>
</dbReference>
<protein>
    <recommendedName>
        <fullName evidence="18 19">Multifunctional fusion protein</fullName>
    </recommendedName>
    <domain>
        <recommendedName>
            <fullName evidence="18">GTP cyclohydrolase-2</fullName>
            <ecNumber evidence="18">3.5.4.25</ecNumber>
        </recommendedName>
        <alternativeName>
            <fullName evidence="18">GTP cyclohydrolase II</fullName>
        </alternativeName>
    </domain>
    <domain>
        <recommendedName>
            <fullName evidence="19">3,4-dihydroxy-2-butanone 4-phosphate synthase</fullName>
            <shortName evidence="19">DHBP synthase</shortName>
            <ecNumber evidence="19">4.1.99.12</ecNumber>
        </recommendedName>
    </domain>
</protein>
<evidence type="ECO:0000256" key="13">
    <source>
        <dbReference type="ARBA" id="ARBA00023134"/>
    </source>
</evidence>
<comment type="cofactor">
    <cofactor evidence="19">
        <name>Mg(2+)</name>
        <dbReference type="ChEBI" id="CHEBI:18420"/>
    </cofactor>
    <cofactor evidence="19">
        <name>Mn(2+)</name>
        <dbReference type="ChEBI" id="CHEBI:29035"/>
    </cofactor>
    <text evidence="19">Binds 2 divalent metal cations per subunit. Magnesium or manganese.</text>
</comment>
<feature type="binding site" evidence="19">
    <location>
        <begin position="172"/>
        <end position="176"/>
    </location>
    <ligand>
        <name>D-ribulose 5-phosphate</name>
        <dbReference type="ChEBI" id="CHEBI:58121"/>
    </ligand>
</feature>
<evidence type="ECO:0000256" key="8">
    <source>
        <dbReference type="ARBA" id="ARBA00022723"/>
    </source>
</evidence>
<dbReference type="GO" id="GO:0005525">
    <property type="term" value="F:GTP binding"/>
    <property type="evidence" value="ECO:0007669"/>
    <property type="project" value="UniProtKB-KW"/>
</dbReference>
<feature type="binding site" evidence="19">
    <location>
        <position position="60"/>
    </location>
    <ligand>
        <name>Mg(2+)</name>
        <dbReference type="ChEBI" id="CHEBI:18420"/>
        <label>2</label>
    </ligand>
</feature>
<evidence type="ECO:0000256" key="16">
    <source>
        <dbReference type="ARBA" id="ARBA00049295"/>
    </source>
</evidence>
<feature type="binding site" evidence="18">
    <location>
        <position position="399"/>
    </location>
    <ligand>
        <name>GTP</name>
        <dbReference type="ChEBI" id="CHEBI:37565"/>
    </ligand>
</feature>
<dbReference type="GO" id="GO:0003935">
    <property type="term" value="F:GTP cyclohydrolase II activity"/>
    <property type="evidence" value="ECO:0007669"/>
    <property type="project" value="UniProtKB-UniRule"/>
</dbReference>
<feature type="active site" description="Nucleophile" evidence="18">
    <location>
        <position position="378"/>
    </location>
</feature>
<evidence type="ECO:0000256" key="1">
    <source>
        <dbReference type="ARBA" id="ARBA00000141"/>
    </source>
</evidence>
<name>C7NJ20_KYTSD</name>
<evidence type="ECO:0000256" key="6">
    <source>
        <dbReference type="ARBA" id="ARBA00011738"/>
    </source>
</evidence>
<dbReference type="HOGENOM" id="CLU_020273_1_2_11"/>
<keyword evidence="23" id="KW-1185">Reference proteome</keyword>
<dbReference type="Gene3D" id="3.90.870.10">
    <property type="entry name" value="DHBP synthase"/>
    <property type="match status" value="1"/>
</dbReference>
<comment type="subunit">
    <text evidence="6 19">Homodimer.</text>
</comment>
<dbReference type="EMBL" id="CP001686">
    <property type="protein sequence ID" value="ACV05245.1"/>
    <property type="molecule type" value="Genomic_DNA"/>
</dbReference>
<comment type="similarity">
    <text evidence="17 19">Belongs to the DHBP synthase family.</text>
</comment>
<reference evidence="22 23" key="1">
    <citation type="journal article" date="2009" name="Stand. Genomic Sci.">
        <title>Complete genome sequence of Kytococcus sedentarius type strain (541).</title>
        <authorList>
            <person name="Sims D."/>
            <person name="Brettin T."/>
            <person name="Detter J.C."/>
            <person name="Han C."/>
            <person name="Lapidus A."/>
            <person name="Copeland A."/>
            <person name="Glavina Del Rio T."/>
            <person name="Nolan M."/>
            <person name="Chen F."/>
            <person name="Lucas S."/>
            <person name="Tice H."/>
            <person name="Cheng J.F."/>
            <person name="Bruce D."/>
            <person name="Goodwin L."/>
            <person name="Pitluck S."/>
            <person name="Ovchinnikova G."/>
            <person name="Pati A."/>
            <person name="Ivanova N."/>
            <person name="Mavrommatis K."/>
            <person name="Chen A."/>
            <person name="Palaniappan K."/>
            <person name="D'haeseleer P."/>
            <person name="Chain P."/>
            <person name="Bristow J."/>
            <person name="Eisen J.A."/>
            <person name="Markowitz V."/>
            <person name="Hugenholtz P."/>
            <person name="Schneider S."/>
            <person name="Goker M."/>
            <person name="Pukall R."/>
            <person name="Kyrpides N.C."/>
            <person name="Klenk H.P."/>
        </authorList>
    </citation>
    <scope>NUCLEOTIDE SEQUENCE [LARGE SCALE GENOMIC DNA]</scope>
    <source>
        <strain evidence="23">ATCC 14392 / DSM 20547 / JCM 11482 / CCUG 33030 / NBRC 15357 / NCTC 11040 / CCM 314 / 541</strain>
    </source>
</reference>
<evidence type="ECO:0000256" key="11">
    <source>
        <dbReference type="ARBA" id="ARBA00022833"/>
    </source>
</evidence>
<feature type="binding site" evidence="18">
    <location>
        <begin position="299"/>
        <end position="303"/>
    </location>
    <ligand>
        <name>GTP</name>
        <dbReference type="ChEBI" id="CHEBI:37565"/>
    </ligand>
</feature>
<evidence type="ECO:0000256" key="9">
    <source>
        <dbReference type="ARBA" id="ARBA00022741"/>
    </source>
</evidence>
<feature type="binding site" evidence="19">
    <location>
        <position position="60"/>
    </location>
    <ligand>
        <name>Mg(2+)</name>
        <dbReference type="ChEBI" id="CHEBI:18420"/>
        <label>1</label>
    </ligand>
</feature>
<evidence type="ECO:0000256" key="4">
    <source>
        <dbReference type="ARBA" id="ARBA00004904"/>
    </source>
</evidence>
<sequence>MTGQPTSSAAHPGPAGQPPSPADLTHPVADPAHLTPELAAALEALQAGRPVLVLDDEDRENEGDVILAAQTLTPEWLAWTIRHTSGYVCAPLTAERADALALPLMVRDNADPFRTAYTVTVDAAAGVTTGISAADRAHTLRTLADADSVATDLIRPGHIVPLRARAGGVLERAGHTEAAVDLCRLAGLEPVGAIAELVHGDGSMMRAPAVRELAAEHGLPVLTIEALARWRSVHDRLDAVAVAQLPTAHGPFVVHAVADRVTGVEHLALVAPGASGGPAVPGAPGDPAAPGAPAPVPVRLHSECLTGDALGSQRCDCGAQLDAALADAQARSGIVLYLRGHEGRGVGLAAKIAAYARQDAGADTVDAQHELGLPVDSRDFAVAAAMLAHLGVDRIELTTNNPAKVSALQSLGVEVAATRPSIVGVTPHNLGYLRTKRDRMGHTLPGDLGVT</sequence>
<feature type="region of interest" description="Disordered" evidence="20">
    <location>
        <begin position="1"/>
        <end position="29"/>
    </location>
</feature>
<evidence type="ECO:0000256" key="14">
    <source>
        <dbReference type="ARBA" id="ARBA00023211"/>
    </source>
</evidence>
<keyword evidence="12 19" id="KW-0460">Magnesium</keyword>
<dbReference type="InterPro" id="IPR000926">
    <property type="entry name" value="RibA"/>
</dbReference>
<evidence type="ECO:0000313" key="22">
    <source>
        <dbReference type="EMBL" id="ACV05245.1"/>
    </source>
</evidence>
<feature type="domain" description="GTP cyclohydrolase II" evidence="21">
    <location>
        <begin position="242"/>
        <end position="418"/>
    </location>
</feature>
<organism evidence="22 23">
    <name type="scientific">Kytococcus sedentarius (strain ATCC 14392 / DSM 20547 / JCM 11482 / CCUG 33030 / NBRC 15357 / NCTC 11040 / CCM 314 / 541)</name>
    <name type="common">Micrococcus sedentarius</name>
    <dbReference type="NCBI Taxonomy" id="478801"/>
    <lineage>
        <taxon>Bacteria</taxon>
        <taxon>Bacillati</taxon>
        <taxon>Actinomycetota</taxon>
        <taxon>Actinomycetes</taxon>
        <taxon>Micrococcales</taxon>
        <taxon>Kytococcaceae</taxon>
        <taxon>Kytococcus</taxon>
    </lineage>
</organism>
<dbReference type="InterPro" id="IPR000422">
    <property type="entry name" value="DHBP_synthase_RibB"/>
</dbReference>
<comment type="catalytic activity">
    <reaction evidence="1 19">
        <text>D-ribulose 5-phosphate = (2S)-2-hydroxy-3-oxobutyl phosphate + formate + H(+)</text>
        <dbReference type="Rhea" id="RHEA:18457"/>
        <dbReference type="ChEBI" id="CHEBI:15378"/>
        <dbReference type="ChEBI" id="CHEBI:15740"/>
        <dbReference type="ChEBI" id="CHEBI:58121"/>
        <dbReference type="ChEBI" id="CHEBI:58830"/>
        <dbReference type="EC" id="4.1.99.12"/>
    </reaction>
</comment>
<dbReference type="GO" id="GO:0030145">
    <property type="term" value="F:manganese ion binding"/>
    <property type="evidence" value="ECO:0007669"/>
    <property type="project" value="UniProtKB-UniRule"/>
</dbReference>
<dbReference type="NCBIfam" id="TIGR00506">
    <property type="entry name" value="ribB"/>
    <property type="match status" value="1"/>
</dbReference>
<feature type="binding site" evidence="18">
    <location>
        <position position="315"/>
    </location>
    <ligand>
        <name>Zn(2+)</name>
        <dbReference type="ChEBI" id="CHEBI:29105"/>
        <note>catalytic</note>
    </ligand>
</feature>
<dbReference type="eggNOG" id="COG0108">
    <property type="taxonomic scope" value="Bacteria"/>
</dbReference>
<evidence type="ECO:0000256" key="12">
    <source>
        <dbReference type="ARBA" id="ARBA00022842"/>
    </source>
</evidence>
<feature type="binding site" evidence="18">
    <location>
        <position position="404"/>
    </location>
    <ligand>
        <name>GTP</name>
        <dbReference type="ChEBI" id="CHEBI:37565"/>
    </ligand>
</feature>
<dbReference type="PIRSF" id="PIRSF001259">
    <property type="entry name" value="RibA"/>
    <property type="match status" value="1"/>
</dbReference>
<comment type="function">
    <text evidence="18">Catalyzes the conversion of GTP to 2,5-diamino-6-ribosylamino-4(3H)-pyrimidinone 5'-phosphate (DARP), formate and pyrophosphate.</text>
</comment>
<feature type="binding site" evidence="19">
    <location>
        <begin position="59"/>
        <end position="60"/>
    </location>
    <ligand>
        <name>D-ribulose 5-phosphate</name>
        <dbReference type="ChEBI" id="CHEBI:58121"/>
    </ligand>
</feature>
<evidence type="ECO:0000256" key="20">
    <source>
        <dbReference type="SAM" id="MobiDB-lite"/>
    </source>
</evidence>
<dbReference type="RefSeq" id="WP_012801664.1">
    <property type="nucleotide sequence ID" value="NC_013169.1"/>
</dbReference>
<dbReference type="Gene3D" id="3.40.50.10990">
    <property type="entry name" value="GTP cyclohydrolase II"/>
    <property type="match status" value="1"/>
</dbReference>
<comment type="catalytic activity">
    <reaction evidence="16 18">
        <text>GTP + 4 H2O = 2,5-diamino-6-hydroxy-4-(5-phosphoribosylamino)-pyrimidine + formate + 2 phosphate + 3 H(+)</text>
        <dbReference type="Rhea" id="RHEA:23704"/>
        <dbReference type="ChEBI" id="CHEBI:15377"/>
        <dbReference type="ChEBI" id="CHEBI:15378"/>
        <dbReference type="ChEBI" id="CHEBI:15740"/>
        <dbReference type="ChEBI" id="CHEBI:37565"/>
        <dbReference type="ChEBI" id="CHEBI:43474"/>
        <dbReference type="ChEBI" id="CHEBI:58614"/>
        <dbReference type="EC" id="3.5.4.25"/>
    </reaction>
</comment>
<dbReference type="EC" id="3.5.4.25" evidence="18"/>